<name>A0AAE1YP86_9LAMI</name>
<reference evidence="1" key="2">
    <citation type="journal article" date="2024" name="Plant">
        <title>Genomic evolution and insights into agronomic trait innovations of Sesamum species.</title>
        <authorList>
            <person name="Miao H."/>
            <person name="Wang L."/>
            <person name="Qu L."/>
            <person name="Liu H."/>
            <person name="Sun Y."/>
            <person name="Le M."/>
            <person name="Wang Q."/>
            <person name="Wei S."/>
            <person name="Zheng Y."/>
            <person name="Lin W."/>
            <person name="Duan Y."/>
            <person name="Cao H."/>
            <person name="Xiong S."/>
            <person name="Wang X."/>
            <person name="Wei L."/>
            <person name="Li C."/>
            <person name="Ma Q."/>
            <person name="Ju M."/>
            <person name="Zhao R."/>
            <person name="Li G."/>
            <person name="Mu C."/>
            <person name="Tian Q."/>
            <person name="Mei H."/>
            <person name="Zhang T."/>
            <person name="Gao T."/>
            <person name="Zhang H."/>
        </authorList>
    </citation>
    <scope>NUCLEOTIDE SEQUENCE</scope>
    <source>
        <strain evidence="1">3651</strain>
    </source>
</reference>
<evidence type="ECO:0000313" key="2">
    <source>
        <dbReference type="Proteomes" id="UP001293254"/>
    </source>
</evidence>
<dbReference type="AlphaFoldDB" id="A0AAE1YP86"/>
<protein>
    <submittedName>
        <fullName evidence="1">Uncharacterized protein</fullName>
    </submittedName>
</protein>
<reference evidence="1" key="1">
    <citation type="submission" date="2020-06" db="EMBL/GenBank/DDBJ databases">
        <authorList>
            <person name="Li T."/>
            <person name="Hu X."/>
            <person name="Zhang T."/>
            <person name="Song X."/>
            <person name="Zhang H."/>
            <person name="Dai N."/>
            <person name="Sheng W."/>
            <person name="Hou X."/>
            <person name="Wei L."/>
        </authorList>
    </citation>
    <scope>NUCLEOTIDE SEQUENCE</scope>
    <source>
        <strain evidence="1">3651</strain>
        <tissue evidence="1">Leaf</tissue>
    </source>
</reference>
<proteinExistence type="predicted"/>
<keyword evidence="2" id="KW-1185">Reference proteome</keyword>
<organism evidence="1 2">
    <name type="scientific">Sesamum alatum</name>
    <dbReference type="NCBI Taxonomy" id="300844"/>
    <lineage>
        <taxon>Eukaryota</taxon>
        <taxon>Viridiplantae</taxon>
        <taxon>Streptophyta</taxon>
        <taxon>Embryophyta</taxon>
        <taxon>Tracheophyta</taxon>
        <taxon>Spermatophyta</taxon>
        <taxon>Magnoliopsida</taxon>
        <taxon>eudicotyledons</taxon>
        <taxon>Gunneridae</taxon>
        <taxon>Pentapetalae</taxon>
        <taxon>asterids</taxon>
        <taxon>lamiids</taxon>
        <taxon>Lamiales</taxon>
        <taxon>Pedaliaceae</taxon>
        <taxon>Sesamum</taxon>
    </lineage>
</organism>
<sequence length="120" mass="13702">MYRSVYTNICQEKPVAGLGLLLIRHISPVKTVGRDYTYQHLPGKTCRWSAFTLIRHISPVKTVGKDDVYQHPPGKTCGWSEYTLIRRISPVKTVRKDNIHHTITESLGFQALGRKLKAKE</sequence>
<gene>
    <name evidence="1" type="ORF">Salat_0549700</name>
</gene>
<accession>A0AAE1YP86</accession>
<evidence type="ECO:0000313" key="1">
    <source>
        <dbReference type="EMBL" id="KAK4433870.1"/>
    </source>
</evidence>
<dbReference type="EMBL" id="JACGWO010000002">
    <property type="protein sequence ID" value="KAK4433870.1"/>
    <property type="molecule type" value="Genomic_DNA"/>
</dbReference>
<comment type="caution">
    <text evidence="1">The sequence shown here is derived from an EMBL/GenBank/DDBJ whole genome shotgun (WGS) entry which is preliminary data.</text>
</comment>
<dbReference type="Proteomes" id="UP001293254">
    <property type="component" value="Unassembled WGS sequence"/>
</dbReference>